<keyword evidence="1" id="KW-0472">Membrane</keyword>
<proteinExistence type="predicted"/>
<evidence type="ECO:0000256" key="1">
    <source>
        <dbReference type="SAM" id="Phobius"/>
    </source>
</evidence>
<organism evidence="2 3">
    <name type="scientific">Methanoculleus marisnigri</name>
    <dbReference type="NCBI Taxonomy" id="2198"/>
    <lineage>
        <taxon>Archaea</taxon>
        <taxon>Methanobacteriati</taxon>
        <taxon>Methanobacteriota</taxon>
        <taxon>Stenosarchaea group</taxon>
        <taxon>Methanomicrobia</taxon>
        <taxon>Methanomicrobiales</taxon>
        <taxon>Methanomicrobiaceae</taxon>
        <taxon>Methanoculleus</taxon>
    </lineage>
</organism>
<sequence length="78" mass="7989">MASAPAGFDIVGVWLAGVPKAEGEARLSVASSVGISTGFANPGMSPAAKRLFIIIMWAGRLDIVPVILLAAGAARRRL</sequence>
<dbReference type="EMBL" id="LGGD01000062">
    <property type="protein sequence ID" value="KUK62478.1"/>
    <property type="molecule type" value="Genomic_DNA"/>
</dbReference>
<dbReference type="PATRIC" id="fig|2198.4.peg.929"/>
<evidence type="ECO:0000313" key="3">
    <source>
        <dbReference type="Proteomes" id="UP000054323"/>
    </source>
</evidence>
<evidence type="ECO:0000313" key="2">
    <source>
        <dbReference type="EMBL" id="KUK62478.1"/>
    </source>
</evidence>
<keyword evidence="1" id="KW-0812">Transmembrane</keyword>
<name>A0A101GPX7_9EURY</name>
<keyword evidence="1" id="KW-1133">Transmembrane helix</keyword>
<comment type="caution">
    <text evidence="2">The sequence shown here is derived from an EMBL/GenBank/DDBJ whole genome shotgun (WGS) entry which is preliminary data.</text>
</comment>
<feature type="transmembrane region" description="Helical" evidence="1">
    <location>
        <begin position="51"/>
        <end position="74"/>
    </location>
</feature>
<protein>
    <submittedName>
        <fullName evidence="2">Cation transporter</fullName>
    </submittedName>
</protein>
<dbReference type="AlphaFoldDB" id="A0A101GPX7"/>
<dbReference type="Proteomes" id="UP000054323">
    <property type="component" value="Unassembled WGS sequence"/>
</dbReference>
<accession>A0A101GPX7</accession>
<reference evidence="3" key="1">
    <citation type="journal article" date="2015" name="MBio">
        <title>Genome-Resolved Metagenomic Analysis Reveals Roles for Candidate Phyla and Other Microbial Community Members in Biogeochemical Transformations in Oil Reservoirs.</title>
        <authorList>
            <person name="Hu P."/>
            <person name="Tom L."/>
            <person name="Singh A."/>
            <person name="Thomas B.C."/>
            <person name="Baker B.J."/>
            <person name="Piceno Y.M."/>
            <person name="Andersen G.L."/>
            <person name="Banfield J.F."/>
        </authorList>
    </citation>
    <scope>NUCLEOTIDE SEQUENCE [LARGE SCALE GENOMIC DNA]</scope>
</reference>
<gene>
    <name evidence="2" type="ORF">XD82_0659</name>
</gene>